<accession>A0AAQ3LAV8</accession>
<evidence type="ECO:0000313" key="1">
    <source>
        <dbReference type="EMBL" id="WOO42321.1"/>
    </source>
</evidence>
<dbReference type="KEGG" id="puo:RZN69_04410"/>
<evidence type="ECO:0008006" key="3">
    <source>
        <dbReference type="Google" id="ProtNLM"/>
    </source>
</evidence>
<dbReference type="Proteomes" id="UP001304300">
    <property type="component" value="Chromosome"/>
</dbReference>
<keyword evidence="2" id="KW-1185">Reference proteome</keyword>
<gene>
    <name evidence="1" type="ORF">RZN69_04410</name>
</gene>
<dbReference type="RefSeq" id="WP_317834840.1">
    <property type="nucleotide sequence ID" value="NZ_CP136920.1"/>
</dbReference>
<sequence>MMKSIALMLIVFVLFGCNTTTDKRYYSYDYDGSKLAPLSGKRVVIAPMSLMRIQNIPQTHQNSDRITDALDDYLQQAGYDVVDSRIFQEVYDREVEKSGGLYDTKSGAVDQERHDILLRKVFIELKRDNDIDYVVFPSLYHSQVEVNDLSKRARWDGVERKMMVGSNVTTFVTNPMAVSLYLIVISTEKGMVLKNRAGLEIVVEAVREKDKIIMKSRTDLYDDDAVVFEAIEKVMHPFIPYTEYGN</sequence>
<reference evidence="1 2" key="1">
    <citation type="submission" date="2023-10" db="EMBL/GenBank/DDBJ databases">
        <title>Rubellicoccus peritrichatus gen. nov., sp. nov., isolated from an algae of coral reef tank.</title>
        <authorList>
            <person name="Luo J."/>
        </authorList>
    </citation>
    <scope>NUCLEOTIDE SEQUENCE [LARGE SCALE GENOMIC DNA]</scope>
    <source>
        <strain evidence="1 2">CR14</strain>
    </source>
</reference>
<dbReference type="AlphaFoldDB" id="A0AAQ3LAV8"/>
<name>A0AAQ3LAV8_9BACT</name>
<dbReference type="PROSITE" id="PS51257">
    <property type="entry name" value="PROKAR_LIPOPROTEIN"/>
    <property type="match status" value="1"/>
</dbReference>
<protein>
    <recommendedName>
        <fullName evidence="3">Lipoprotein</fullName>
    </recommendedName>
</protein>
<evidence type="ECO:0000313" key="2">
    <source>
        <dbReference type="Proteomes" id="UP001304300"/>
    </source>
</evidence>
<organism evidence="1 2">
    <name type="scientific">Rubellicoccus peritrichatus</name>
    <dbReference type="NCBI Taxonomy" id="3080537"/>
    <lineage>
        <taxon>Bacteria</taxon>
        <taxon>Pseudomonadati</taxon>
        <taxon>Verrucomicrobiota</taxon>
        <taxon>Opitutia</taxon>
        <taxon>Puniceicoccales</taxon>
        <taxon>Cerasicoccaceae</taxon>
        <taxon>Rubellicoccus</taxon>
    </lineage>
</organism>
<proteinExistence type="predicted"/>
<dbReference type="EMBL" id="CP136920">
    <property type="protein sequence ID" value="WOO42321.1"/>
    <property type="molecule type" value="Genomic_DNA"/>
</dbReference>